<dbReference type="Pfam" id="PF02653">
    <property type="entry name" value="BPD_transp_2"/>
    <property type="match status" value="1"/>
</dbReference>
<evidence type="ECO:0000256" key="3">
    <source>
        <dbReference type="ARBA" id="ARBA00022692"/>
    </source>
</evidence>
<feature type="transmembrane region" description="Helical" evidence="6">
    <location>
        <begin position="14"/>
        <end position="33"/>
    </location>
</feature>
<organism evidence="7 8">
    <name type="scientific">Sedimentibacter acidaminivorans</name>
    <dbReference type="NCBI Taxonomy" id="913099"/>
    <lineage>
        <taxon>Bacteria</taxon>
        <taxon>Bacillati</taxon>
        <taxon>Bacillota</taxon>
        <taxon>Tissierellia</taxon>
        <taxon>Sedimentibacter</taxon>
    </lineage>
</organism>
<sequence>MILNALLSPEFFNAALRATTPILFATLASAVASKSGIINMALEGIMLFSALFGVLFSAAFQSAWLGLFVTMILGGFIGFVLAFFVLKLKTDEILAAIAINLIATGGTVFLMLTVSGDRGVSSSIKSLQLPRVALPLIENIPFLGEIISNQNILTYISLIMVVVVHIFLYKTPLGLRIRAVGENKDAAESVGISSQKIQFTALIISGLLAAMGGFFLSGGYMTYFTKDMSAGRGFIALAASTMGGNTPIGGFLVSLLFGAAQAFSNIMQMGASLPYELVQMLPYATTLIGLGIYSYSLMKKRHRLSGK</sequence>
<dbReference type="Proteomes" id="UP001519342">
    <property type="component" value="Unassembled WGS sequence"/>
</dbReference>
<accession>A0ABS4GAB7</accession>
<feature type="transmembrane region" description="Helical" evidence="6">
    <location>
        <begin position="152"/>
        <end position="169"/>
    </location>
</feature>
<feature type="transmembrane region" description="Helical" evidence="6">
    <location>
        <begin position="40"/>
        <end position="58"/>
    </location>
</feature>
<dbReference type="EMBL" id="JAGGKS010000001">
    <property type="protein sequence ID" value="MBP1924477.1"/>
    <property type="molecule type" value="Genomic_DNA"/>
</dbReference>
<evidence type="ECO:0000256" key="6">
    <source>
        <dbReference type="SAM" id="Phobius"/>
    </source>
</evidence>
<dbReference type="RefSeq" id="WP_209510236.1">
    <property type="nucleotide sequence ID" value="NZ_JAGGKS010000001.1"/>
</dbReference>
<dbReference type="CDD" id="cd06580">
    <property type="entry name" value="TM_PBP1_transp_TpRbsC_like"/>
    <property type="match status" value="1"/>
</dbReference>
<feature type="transmembrane region" description="Helical" evidence="6">
    <location>
        <begin position="64"/>
        <end position="86"/>
    </location>
</feature>
<evidence type="ECO:0000313" key="7">
    <source>
        <dbReference type="EMBL" id="MBP1924477.1"/>
    </source>
</evidence>
<reference evidence="7 8" key="1">
    <citation type="submission" date="2021-03" db="EMBL/GenBank/DDBJ databases">
        <title>Genomic Encyclopedia of Type Strains, Phase IV (KMG-IV): sequencing the most valuable type-strain genomes for metagenomic binning, comparative biology and taxonomic classification.</title>
        <authorList>
            <person name="Goeker M."/>
        </authorList>
    </citation>
    <scope>NUCLEOTIDE SEQUENCE [LARGE SCALE GENOMIC DNA]</scope>
    <source>
        <strain evidence="7 8">DSM 24004</strain>
    </source>
</reference>
<keyword evidence="4 6" id="KW-1133">Transmembrane helix</keyword>
<keyword evidence="5 6" id="KW-0472">Membrane</keyword>
<keyword evidence="2" id="KW-1003">Cell membrane</keyword>
<dbReference type="PANTHER" id="PTHR43370:SF1">
    <property type="entry name" value="GUANOSINE ABC TRANSPORTER PERMEASE PROTEIN NUPQ"/>
    <property type="match status" value="1"/>
</dbReference>
<keyword evidence="8" id="KW-1185">Reference proteome</keyword>
<evidence type="ECO:0000256" key="4">
    <source>
        <dbReference type="ARBA" id="ARBA00022989"/>
    </source>
</evidence>
<evidence type="ECO:0000256" key="1">
    <source>
        <dbReference type="ARBA" id="ARBA00004651"/>
    </source>
</evidence>
<protein>
    <submittedName>
        <fullName evidence="7">Simple sugar transport system permease protein</fullName>
    </submittedName>
</protein>
<feature type="transmembrane region" description="Helical" evidence="6">
    <location>
        <begin position="93"/>
        <end position="114"/>
    </location>
</feature>
<comment type="caution">
    <text evidence="7">The sequence shown here is derived from an EMBL/GenBank/DDBJ whole genome shotgun (WGS) entry which is preliminary data.</text>
</comment>
<feature type="transmembrane region" description="Helical" evidence="6">
    <location>
        <begin position="280"/>
        <end position="298"/>
    </location>
</feature>
<keyword evidence="3 6" id="KW-0812">Transmembrane</keyword>
<feature type="transmembrane region" description="Helical" evidence="6">
    <location>
        <begin position="199"/>
        <end position="221"/>
    </location>
</feature>
<dbReference type="InterPro" id="IPR001851">
    <property type="entry name" value="ABC_transp_permease"/>
</dbReference>
<evidence type="ECO:0000313" key="8">
    <source>
        <dbReference type="Proteomes" id="UP001519342"/>
    </source>
</evidence>
<evidence type="ECO:0000256" key="5">
    <source>
        <dbReference type="ARBA" id="ARBA00023136"/>
    </source>
</evidence>
<comment type="subcellular location">
    <subcellularLocation>
        <location evidence="1">Cell membrane</location>
        <topology evidence="1">Multi-pass membrane protein</topology>
    </subcellularLocation>
</comment>
<keyword evidence="7" id="KW-0762">Sugar transport</keyword>
<gene>
    <name evidence="7" type="ORF">J2Z76_000330</name>
</gene>
<dbReference type="PANTHER" id="PTHR43370">
    <property type="entry name" value="SUGAR ABC TRANSPORTER INTEGRAL MEMBRANE PROTEIN-RELATED"/>
    <property type="match status" value="1"/>
</dbReference>
<keyword evidence="7" id="KW-0813">Transport</keyword>
<evidence type="ECO:0000256" key="2">
    <source>
        <dbReference type="ARBA" id="ARBA00022475"/>
    </source>
</evidence>
<feature type="transmembrane region" description="Helical" evidence="6">
    <location>
        <begin position="233"/>
        <end position="259"/>
    </location>
</feature>
<proteinExistence type="predicted"/>
<name>A0ABS4GAB7_9FIRM</name>